<organism evidence="1 2">
    <name type="scientific">Antarcticirhabdus aurantiaca</name>
    <dbReference type="NCBI Taxonomy" id="2606717"/>
    <lineage>
        <taxon>Bacteria</taxon>
        <taxon>Pseudomonadati</taxon>
        <taxon>Pseudomonadota</taxon>
        <taxon>Alphaproteobacteria</taxon>
        <taxon>Hyphomicrobiales</taxon>
        <taxon>Aurantimonadaceae</taxon>
        <taxon>Antarcticirhabdus</taxon>
    </lineage>
</organism>
<gene>
    <name evidence="1" type="ORF">OXU80_17790</name>
</gene>
<protein>
    <submittedName>
        <fullName evidence="1">Uncharacterized protein</fullName>
    </submittedName>
</protein>
<dbReference type="EMBL" id="CP113520">
    <property type="protein sequence ID" value="WAJ26706.1"/>
    <property type="molecule type" value="Genomic_DNA"/>
</dbReference>
<reference evidence="1" key="1">
    <citation type="submission" date="2022-11" db="EMBL/GenBank/DDBJ databases">
        <title>beta-Carotene-producing bacterium, Jeongeuplla avenae sp. nov., alleviates the salt stress of Arabidopsis seedlings.</title>
        <authorList>
            <person name="Jiang L."/>
            <person name="Lee J."/>
        </authorList>
    </citation>
    <scope>NUCLEOTIDE SEQUENCE</scope>
    <source>
        <strain evidence="1">DY_R2A_6</strain>
    </source>
</reference>
<name>A0ACD4NJ05_9HYPH</name>
<accession>A0ACD4NJ05</accession>
<evidence type="ECO:0000313" key="1">
    <source>
        <dbReference type="EMBL" id="WAJ26706.1"/>
    </source>
</evidence>
<proteinExistence type="predicted"/>
<dbReference type="Proteomes" id="UP001163223">
    <property type="component" value="Chromosome"/>
</dbReference>
<keyword evidence="2" id="KW-1185">Reference proteome</keyword>
<sequence>MIDVDLVRSVREWMASVAGESWSNDLPKLPRKAGETWLDERRRALDTPEVGASRFEGVLPDGGRWTCRFAYRGRFRDETLVDVCGADGTASWKIFGFQTALEGDRTRRRGWERSFTSASVSGRGMVVHVLDQPEMHAFDEVESRPGIDVRAWRHIAGEIGRMAIDRLGEEILTHLLQGERGSMRYRLEDWLREADALVRDDAQVASVEETYAEILSRLPDKVTRKLEAMDMAAIAAPTQHAVDSALGVLLLGPMRKAQGLVVRPTRRRSGFRQAGELVEGHRETAILRDGTIHDARFRGCSQQEGERILGETAVRLVGAKSWVFDREDLAGVADVLVSARSAASETRKRYEKAAASVSDGLEALCRARDAYVAGVSDPCPVLCEVPEPPNDLDCASSSVEIVEKDSPARTLLW</sequence>
<evidence type="ECO:0000313" key="2">
    <source>
        <dbReference type="Proteomes" id="UP001163223"/>
    </source>
</evidence>